<sequence>RSARPRRLPPASRWGETLLKRLWPFKNLLKRLWPFKNLLKRLWPFKNLLKRLWPFKKMLKRLWERAHSSSVAVGTSSTRLPVLMFPSRPRHVAVLTETVRKGIHDADSEARSIARKYASLPHTAMPVAGATSDSPVCPVAGATGVSMATTAGRRSFCSRRWKPPIRRRCSRT</sequence>
<reference evidence="1" key="1">
    <citation type="submission" date="2025-08" db="UniProtKB">
        <authorList>
            <consortium name="Ensembl"/>
        </authorList>
    </citation>
    <scope>IDENTIFICATION</scope>
</reference>
<name>A0A3B3USX9_9TELE</name>
<dbReference type="Proteomes" id="UP000261500">
    <property type="component" value="Unplaced"/>
</dbReference>
<dbReference type="AlphaFoldDB" id="A0A3B3USX9"/>
<keyword evidence="2" id="KW-1185">Reference proteome</keyword>
<dbReference type="Ensembl" id="ENSPLAT00000024538.1">
    <property type="protein sequence ID" value="ENSPLAP00000015787.1"/>
    <property type="gene ID" value="ENSPLAG00000019791.1"/>
</dbReference>
<protein>
    <submittedName>
        <fullName evidence="1">Uncharacterized protein</fullName>
    </submittedName>
</protein>
<evidence type="ECO:0000313" key="2">
    <source>
        <dbReference type="Proteomes" id="UP000261500"/>
    </source>
</evidence>
<evidence type="ECO:0000313" key="1">
    <source>
        <dbReference type="Ensembl" id="ENSPLAP00000015787.1"/>
    </source>
</evidence>
<proteinExistence type="predicted"/>
<reference evidence="1" key="2">
    <citation type="submission" date="2025-09" db="UniProtKB">
        <authorList>
            <consortium name="Ensembl"/>
        </authorList>
    </citation>
    <scope>IDENTIFICATION</scope>
</reference>
<accession>A0A3B3USX9</accession>
<organism evidence="1 2">
    <name type="scientific">Poecilia latipinna</name>
    <name type="common">sailfin molly</name>
    <dbReference type="NCBI Taxonomy" id="48699"/>
    <lineage>
        <taxon>Eukaryota</taxon>
        <taxon>Metazoa</taxon>
        <taxon>Chordata</taxon>
        <taxon>Craniata</taxon>
        <taxon>Vertebrata</taxon>
        <taxon>Euteleostomi</taxon>
        <taxon>Actinopterygii</taxon>
        <taxon>Neopterygii</taxon>
        <taxon>Teleostei</taxon>
        <taxon>Neoteleostei</taxon>
        <taxon>Acanthomorphata</taxon>
        <taxon>Ovalentaria</taxon>
        <taxon>Atherinomorphae</taxon>
        <taxon>Cyprinodontiformes</taxon>
        <taxon>Poeciliidae</taxon>
        <taxon>Poeciliinae</taxon>
        <taxon>Poecilia</taxon>
    </lineage>
</organism>